<evidence type="ECO:0000313" key="2">
    <source>
        <dbReference type="Proteomes" id="UP000830395"/>
    </source>
</evidence>
<keyword evidence="2" id="KW-1185">Reference proteome</keyword>
<organism evidence="1 2">
    <name type="scientific">Pangasius djambal</name>
    <dbReference type="NCBI Taxonomy" id="1691987"/>
    <lineage>
        <taxon>Eukaryota</taxon>
        <taxon>Metazoa</taxon>
        <taxon>Chordata</taxon>
        <taxon>Craniata</taxon>
        <taxon>Vertebrata</taxon>
        <taxon>Euteleostomi</taxon>
        <taxon>Actinopterygii</taxon>
        <taxon>Neopterygii</taxon>
        <taxon>Teleostei</taxon>
        <taxon>Ostariophysi</taxon>
        <taxon>Siluriformes</taxon>
        <taxon>Pangasiidae</taxon>
        <taxon>Pangasius</taxon>
    </lineage>
</organism>
<protein>
    <submittedName>
        <fullName evidence="1">Uncharacterized protein</fullName>
    </submittedName>
</protein>
<evidence type="ECO:0000313" key="1">
    <source>
        <dbReference type="EMBL" id="MCJ8743349.1"/>
    </source>
</evidence>
<name>A0ACC5Z5R5_9TELE</name>
<gene>
    <name evidence="1" type="ORF">PDJAM_G00093070</name>
</gene>
<sequence>MLWNVDLTYFRYFFQQELIAFGISNIFCGCFSGFVATTALSRTAIQEGTGGKTQVAGLISALMMLIVIMGLGPLLQPLQKSVLAAIVIANLKGMFMQLNDVPILWRQNRTDCSGLVSVDPLGVINEGFECERDTEQVEGEPQEVEDGARTDVDVEAQVDWTSALPVNVTVPKVNIHSLVMDFTAVSFLDVMAAKSLKLVIKEFIRIGVSVYIAGCDDDTVRRMEALCFFDEVVTRDLLFLSVHDAVLFIKLETSSGSISDPMADKISQMQDDKAPPPFTEDENQIETYDNQHLAIHELSV</sequence>
<dbReference type="EMBL" id="CM040992">
    <property type="protein sequence ID" value="MCJ8743349.1"/>
    <property type="molecule type" value="Genomic_DNA"/>
</dbReference>
<accession>A0ACC5Z5R5</accession>
<reference evidence="1" key="1">
    <citation type="submission" date="2020-02" db="EMBL/GenBank/DDBJ databases">
        <title>Genome sequencing of the panga catfish, Pangasius djambal.</title>
        <authorList>
            <person name="Wen M."/>
            <person name="Zahm M."/>
            <person name="Roques C."/>
            <person name="Cabau C."/>
            <person name="Klopp C."/>
            <person name="Donnadieu C."/>
            <person name="Jouanno E."/>
            <person name="Avarre J.-C."/>
            <person name="Campet M."/>
            <person name="Ha T."/>
            <person name="Dugue R."/>
            <person name="Lampietro C."/>
            <person name="Louis A."/>
            <person name="Herpin A."/>
            <person name="Echchiki A."/>
            <person name="Berthelot C."/>
            <person name="Parey E."/>
            <person name="Roest-Crollius H."/>
            <person name="Braasch I."/>
            <person name="Postlethwait J.H."/>
            <person name="Bobe J."/>
            <person name="Montfort J."/>
            <person name="Bouchez O."/>
            <person name="Begum T."/>
            <person name="Schartl M."/>
            <person name="Gustiano R."/>
            <person name="Guiguen Y."/>
        </authorList>
    </citation>
    <scope>NUCLEOTIDE SEQUENCE</scope>
    <source>
        <strain evidence="1">Pdj_M5554</strain>
    </source>
</reference>
<proteinExistence type="predicted"/>
<dbReference type="Proteomes" id="UP000830395">
    <property type="component" value="Chromosome 18"/>
</dbReference>
<comment type="caution">
    <text evidence="1">The sequence shown here is derived from an EMBL/GenBank/DDBJ whole genome shotgun (WGS) entry which is preliminary data.</text>
</comment>